<dbReference type="GO" id="GO:0016020">
    <property type="term" value="C:membrane"/>
    <property type="evidence" value="ECO:0007669"/>
    <property type="project" value="UniProtKB-SubCell"/>
</dbReference>
<gene>
    <name evidence="6" type="ORF">MNBD_IGNAVI01-1333</name>
</gene>
<evidence type="ECO:0008006" key="7">
    <source>
        <dbReference type="Google" id="ProtNLM"/>
    </source>
</evidence>
<dbReference type="InterPro" id="IPR032808">
    <property type="entry name" value="DoxX"/>
</dbReference>
<organism evidence="6">
    <name type="scientific">hydrothermal vent metagenome</name>
    <dbReference type="NCBI Taxonomy" id="652676"/>
    <lineage>
        <taxon>unclassified sequences</taxon>
        <taxon>metagenomes</taxon>
        <taxon>ecological metagenomes</taxon>
    </lineage>
</organism>
<comment type="subcellular location">
    <subcellularLocation>
        <location evidence="1">Membrane</location>
        <topology evidence="1">Multi-pass membrane protein</topology>
    </subcellularLocation>
</comment>
<evidence type="ECO:0000256" key="5">
    <source>
        <dbReference type="SAM" id="Phobius"/>
    </source>
</evidence>
<feature type="transmembrane region" description="Helical" evidence="5">
    <location>
        <begin position="18"/>
        <end position="37"/>
    </location>
</feature>
<feature type="transmembrane region" description="Helical" evidence="5">
    <location>
        <begin position="85"/>
        <end position="111"/>
    </location>
</feature>
<evidence type="ECO:0000256" key="3">
    <source>
        <dbReference type="ARBA" id="ARBA00022989"/>
    </source>
</evidence>
<keyword evidence="3 5" id="KW-1133">Transmembrane helix</keyword>
<keyword evidence="2 5" id="KW-0812">Transmembrane</keyword>
<evidence type="ECO:0000256" key="1">
    <source>
        <dbReference type="ARBA" id="ARBA00004141"/>
    </source>
</evidence>
<proteinExistence type="predicted"/>
<name>A0A3B1CGT5_9ZZZZ</name>
<keyword evidence="4 5" id="KW-0472">Membrane</keyword>
<reference evidence="6" key="1">
    <citation type="submission" date="2018-06" db="EMBL/GenBank/DDBJ databases">
        <authorList>
            <person name="Zhirakovskaya E."/>
        </authorList>
    </citation>
    <scope>NUCLEOTIDE SEQUENCE</scope>
</reference>
<dbReference type="AlphaFoldDB" id="A0A3B1CGT5"/>
<protein>
    <recommendedName>
        <fullName evidence="7">DoxX family protein</fullName>
    </recommendedName>
</protein>
<sequence>MSDNNETILNNIYTKPQLYLLVLLRVIIGYHFLFEGINKLFAASWSSEGFLVQSNWIFSNLFKFIASSPSLLAIADFLNIWGQILIGLGLLIGLYSKYAAYAGALLLLLYYVAYPPFVEGYTFVDRNLLEFFGLLIVALFQTSQIIGLDGLISKIRNEKNG</sequence>
<feature type="transmembrane region" description="Helical" evidence="5">
    <location>
        <begin position="131"/>
        <end position="152"/>
    </location>
</feature>
<dbReference type="EMBL" id="UOGD01000242">
    <property type="protein sequence ID" value="VAX23178.1"/>
    <property type="molecule type" value="Genomic_DNA"/>
</dbReference>
<accession>A0A3B1CGT5</accession>
<evidence type="ECO:0000313" key="6">
    <source>
        <dbReference type="EMBL" id="VAX23178.1"/>
    </source>
</evidence>
<evidence type="ECO:0000256" key="2">
    <source>
        <dbReference type="ARBA" id="ARBA00022692"/>
    </source>
</evidence>
<dbReference type="Pfam" id="PF07681">
    <property type="entry name" value="DoxX"/>
    <property type="match status" value="1"/>
</dbReference>
<evidence type="ECO:0000256" key="4">
    <source>
        <dbReference type="ARBA" id="ARBA00023136"/>
    </source>
</evidence>